<dbReference type="InterPro" id="IPR023393">
    <property type="entry name" value="START-like_dom_sf"/>
</dbReference>
<dbReference type="Gene3D" id="3.30.530.20">
    <property type="match status" value="1"/>
</dbReference>
<sequence>MSGHDSAATDEQRGPGTAGAEQAPLEYGQHVEDSSRNVGRVERAASVIAGSALAARGIRRGSIGGLATAAVGAGLVYRGITGRSRLYRLLEDETVAGHERPDSAGAVRGPAIERSVTVTGDRGDLESYWQDPDRLTRLVGDFADVSAATAGRSEDATRHRWRVDGPFGRRLEWETELVDASPGEYLRWETLDGAPIPYAATIQFEEATGDRGTTVTFRLDYDPPGGAFGDATMQRLGIVPATLAGEMLGRFKSLAETGEIPTIEKNPSARGTGDLL</sequence>
<comment type="caution">
    <text evidence="3">The sequence shown here is derived from an EMBL/GenBank/DDBJ whole genome shotgun (WGS) entry which is preliminary data.</text>
</comment>
<dbReference type="Proteomes" id="UP000011602">
    <property type="component" value="Unassembled WGS sequence"/>
</dbReference>
<feature type="domain" description="Inner membrane protein YgaP-like transmembrane" evidence="2">
    <location>
        <begin position="36"/>
        <end position="91"/>
    </location>
</feature>
<dbReference type="STRING" id="1227499.C493_16941"/>
<dbReference type="AlphaFoldDB" id="L9WR16"/>
<reference evidence="3 4" key="1">
    <citation type="journal article" date="2014" name="PLoS Genet.">
        <title>Phylogenetically driven sequencing of extremely halophilic archaea reveals strategies for static and dynamic osmo-response.</title>
        <authorList>
            <person name="Becker E.A."/>
            <person name="Seitzer P.M."/>
            <person name="Tritt A."/>
            <person name="Larsen D."/>
            <person name="Krusor M."/>
            <person name="Yao A.I."/>
            <person name="Wu D."/>
            <person name="Madern D."/>
            <person name="Eisen J.A."/>
            <person name="Darling A.E."/>
            <person name="Facciotti M.T."/>
        </authorList>
    </citation>
    <scope>NUCLEOTIDE SEQUENCE [LARGE SCALE GENOMIC DNA]</scope>
    <source>
        <strain evidence="3 4">JCM 12255</strain>
    </source>
</reference>
<dbReference type="InterPro" id="IPR019587">
    <property type="entry name" value="Polyketide_cyclase/dehydratase"/>
</dbReference>
<protein>
    <submittedName>
        <fullName evidence="3">Cyclase</fullName>
    </submittedName>
</protein>
<keyword evidence="4" id="KW-1185">Reference proteome</keyword>
<accession>L9WR16</accession>
<dbReference type="eggNOG" id="arCOG04604">
    <property type="taxonomic scope" value="Archaea"/>
</dbReference>
<dbReference type="PATRIC" id="fig|1227499.3.peg.3476"/>
<name>L9WR16_9EURY</name>
<dbReference type="SUPFAM" id="SSF55961">
    <property type="entry name" value="Bet v1-like"/>
    <property type="match status" value="1"/>
</dbReference>
<organism evidence="3 4">
    <name type="scientific">Natronolimnohabitans innermongolicus JCM 12255</name>
    <dbReference type="NCBI Taxonomy" id="1227499"/>
    <lineage>
        <taxon>Archaea</taxon>
        <taxon>Methanobacteriati</taxon>
        <taxon>Methanobacteriota</taxon>
        <taxon>Stenosarchaea group</taxon>
        <taxon>Halobacteria</taxon>
        <taxon>Halobacteriales</taxon>
        <taxon>Natrialbaceae</taxon>
        <taxon>Natronolimnohabitans</taxon>
    </lineage>
</organism>
<dbReference type="Pfam" id="PF11127">
    <property type="entry name" value="YgaP-like_TM"/>
    <property type="match status" value="1"/>
</dbReference>
<evidence type="ECO:0000313" key="3">
    <source>
        <dbReference type="EMBL" id="ELY51636.1"/>
    </source>
</evidence>
<gene>
    <name evidence="3" type="ORF">C493_16941</name>
</gene>
<evidence type="ECO:0000313" key="4">
    <source>
        <dbReference type="Proteomes" id="UP000011602"/>
    </source>
</evidence>
<dbReference type="RefSeq" id="WP_007260649.1">
    <property type="nucleotide sequence ID" value="NZ_AOHZ01000081.1"/>
</dbReference>
<dbReference type="EMBL" id="AOHZ01000081">
    <property type="protein sequence ID" value="ELY51636.1"/>
    <property type="molecule type" value="Genomic_DNA"/>
</dbReference>
<proteinExistence type="predicted"/>
<evidence type="ECO:0000256" key="1">
    <source>
        <dbReference type="SAM" id="MobiDB-lite"/>
    </source>
</evidence>
<evidence type="ECO:0000259" key="2">
    <source>
        <dbReference type="Pfam" id="PF11127"/>
    </source>
</evidence>
<dbReference type="OrthoDB" id="167922at2157"/>
<dbReference type="Pfam" id="PF10604">
    <property type="entry name" value="Polyketide_cyc2"/>
    <property type="match status" value="1"/>
</dbReference>
<feature type="region of interest" description="Disordered" evidence="1">
    <location>
        <begin position="1"/>
        <end position="36"/>
    </location>
</feature>
<dbReference type="InterPro" id="IPR021309">
    <property type="entry name" value="YgaP-like_TM"/>
</dbReference>